<dbReference type="PANTHER" id="PTHR30055:SF160">
    <property type="entry name" value="TRANSCRIPTIONAL REGULATORY PROTEIN (PROBABLY ASNC-FAMILY)-RELATED"/>
    <property type="match status" value="1"/>
</dbReference>
<dbReference type="OrthoDB" id="4542604at2"/>
<dbReference type="PANTHER" id="PTHR30055">
    <property type="entry name" value="HTH-TYPE TRANSCRIPTIONAL REGULATOR RUTR"/>
    <property type="match status" value="1"/>
</dbReference>
<name>A0A4R6SCZ1_LABRH</name>
<feature type="domain" description="HTH tetR-type" evidence="3">
    <location>
        <begin position="20"/>
        <end position="79"/>
    </location>
</feature>
<evidence type="ECO:0000259" key="3">
    <source>
        <dbReference type="PROSITE" id="PS50977"/>
    </source>
</evidence>
<dbReference type="InterPro" id="IPR036271">
    <property type="entry name" value="Tet_transcr_reg_TetR-rel_C_sf"/>
</dbReference>
<comment type="caution">
    <text evidence="4">The sequence shown here is derived from an EMBL/GenBank/DDBJ whole genome shotgun (WGS) entry which is preliminary data.</text>
</comment>
<evidence type="ECO:0000313" key="4">
    <source>
        <dbReference type="EMBL" id="TDP97800.1"/>
    </source>
</evidence>
<evidence type="ECO:0000313" key="5">
    <source>
        <dbReference type="Proteomes" id="UP000295444"/>
    </source>
</evidence>
<dbReference type="Gene3D" id="1.10.357.10">
    <property type="entry name" value="Tetracycline Repressor, domain 2"/>
    <property type="match status" value="1"/>
</dbReference>
<organism evidence="4 5">
    <name type="scientific">Labedaea rhizosphaerae</name>
    <dbReference type="NCBI Taxonomy" id="598644"/>
    <lineage>
        <taxon>Bacteria</taxon>
        <taxon>Bacillati</taxon>
        <taxon>Actinomycetota</taxon>
        <taxon>Actinomycetes</taxon>
        <taxon>Pseudonocardiales</taxon>
        <taxon>Pseudonocardiaceae</taxon>
        <taxon>Labedaea</taxon>
    </lineage>
</organism>
<sequence length="231" mass="24363">MTGNDGAGDGRATRWAGQRAKRRAEIVAAALDAIKAHGPGVSTEQIAAGAGIARTRLYRHFDDADDLYDAVAQGAAQAIIERMVLTFASPRGSAQDLITKSVRTYVAWLIENHALYQYVVLRTVDAVSGRDPLIVDVRAAISAPMRSLLAGYLGVFGQDPAIADPIAFGITGLVESATNRWLAHPGPLDLDALVGNLSGWVWGVLDAALRNLGIQMDPTAPLPEVAGESPA</sequence>
<dbReference type="Pfam" id="PF00440">
    <property type="entry name" value="TetR_N"/>
    <property type="match status" value="1"/>
</dbReference>
<dbReference type="GO" id="GO:0000976">
    <property type="term" value="F:transcription cis-regulatory region binding"/>
    <property type="evidence" value="ECO:0007669"/>
    <property type="project" value="TreeGrafter"/>
</dbReference>
<dbReference type="GO" id="GO:0003700">
    <property type="term" value="F:DNA-binding transcription factor activity"/>
    <property type="evidence" value="ECO:0007669"/>
    <property type="project" value="TreeGrafter"/>
</dbReference>
<dbReference type="Proteomes" id="UP000295444">
    <property type="component" value="Unassembled WGS sequence"/>
</dbReference>
<dbReference type="InterPro" id="IPR001647">
    <property type="entry name" value="HTH_TetR"/>
</dbReference>
<evidence type="ECO:0000256" key="1">
    <source>
        <dbReference type="ARBA" id="ARBA00023125"/>
    </source>
</evidence>
<dbReference type="SUPFAM" id="SSF46689">
    <property type="entry name" value="Homeodomain-like"/>
    <property type="match status" value="1"/>
</dbReference>
<dbReference type="PROSITE" id="PS50977">
    <property type="entry name" value="HTH_TETR_2"/>
    <property type="match status" value="1"/>
</dbReference>
<gene>
    <name evidence="4" type="ORF">EV186_103777</name>
</gene>
<keyword evidence="1 2" id="KW-0238">DNA-binding</keyword>
<dbReference type="InterPro" id="IPR009057">
    <property type="entry name" value="Homeodomain-like_sf"/>
</dbReference>
<accession>A0A4R6SCZ1</accession>
<evidence type="ECO:0000256" key="2">
    <source>
        <dbReference type="PROSITE-ProRule" id="PRU00335"/>
    </source>
</evidence>
<dbReference type="RefSeq" id="WP_133850950.1">
    <property type="nucleotide sequence ID" value="NZ_SNXZ01000003.1"/>
</dbReference>
<proteinExistence type="predicted"/>
<dbReference type="AlphaFoldDB" id="A0A4R6SCZ1"/>
<dbReference type="SUPFAM" id="SSF48498">
    <property type="entry name" value="Tetracyclin repressor-like, C-terminal domain"/>
    <property type="match status" value="1"/>
</dbReference>
<dbReference type="InterPro" id="IPR050109">
    <property type="entry name" value="HTH-type_TetR-like_transc_reg"/>
</dbReference>
<reference evidence="4 5" key="1">
    <citation type="submission" date="2019-03" db="EMBL/GenBank/DDBJ databases">
        <title>Genomic Encyclopedia of Type Strains, Phase IV (KMG-IV): sequencing the most valuable type-strain genomes for metagenomic binning, comparative biology and taxonomic classification.</title>
        <authorList>
            <person name="Goeker M."/>
        </authorList>
    </citation>
    <scope>NUCLEOTIDE SEQUENCE [LARGE SCALE GENOMIC DNA]</scope>
    <source>
        <strain evidence="4 5">DSM 45361</strain>
    </source>
</reference>
<keyword evidence="5" id="KW-1185">Reference proteome</keyword>
<feature type="DNA-binding region" description="H-T-H motif" evidence="2">
    <location>
        <begin position="42"/>
        <end position="61"/>
    </location>
</feature>
<protein>
    <submittedName>
        <fullName evidence="4">TetR family transcriptional regulator</fullName>
    </submittedName>
</protein>
<dbReference type="EMBL" id="SNXZ01000003">
    <property type="protein sequence ID" value="TDP97800.1"/>
    <property type="molecule type" value="Genomic_DNA"/>
</dbReference>